<feature type="transmembrane region" description="Helical" evidence="7">
    <location>
        <begin position="304"/>
        <end position="322"/>
    </location>
</feature>
<name>A0ABT7XQ44_9NEIS</name>
<dbReference type="EMBL" id="JAUEDK010000023">
    <property type="protein sequence ID" value="MDN0075918.1"/>
    <property type="molecule type" value="Genomic_DNA"/>
</dbReference>
<feature type="transmembrane region" description="Helical" evidence="7">
    <location>
        <begin position="51"/>
        <end position="71"/>
    </location>
</feature>
<evidence type="ECO:0000256" key="5">
    <source>
        <dbReference type="ARBA" id="ARBA00022989"/>
    </source>
</evidence>
<evidence type="ECO:0000313" key="9">
    <source>
        <dbReference type="Proteomes" id="UP001168540"/>
    </source>
</evidence>
<evidence type="ECO:0000256" key="7">
    <source>
        <dbReference type="SAM" id="Phobius"/>
    </source>
</evidence>
<keyword evidence="3" id="KW-1003">Cell membrane</keyword>
<dbReference type="Proteomes" id="UP001168540">
    <property type="component" value="Unassembled WGS sequence"/>
</dbReference>
<comment type="caution">
    <text evidence="8">The sequence shown here is derived from an EMBL/GenBank/DDBJ whole genome shotgun (WGS) entry which is preliminary data.</text>
</comment>
<feature type="transmembrane region" description="Helical" evidence="7">
    <location>
        <begin position="398"/>
        <end position="418"/>
    </location>
</feature>
<protein>
    <submittedName>
        <fullName evidence="8">Oligosaccharide flippase family protein</fullName>
    </submittedName>
</protein>
<feature type="transmembrane region" description="Helical" evidence="7">
    <location>
        <begin position="371"/>
        <end position="392"/>
    </location>
</feature>
<accession>A0ABT7XQ44</accession>
<organism evidence="8 9">
    <name type="scientific">Crenobacter oryzisoli</name>
    <dbReference type="NCBI Taxonomy" id="3056844"/>
    <lineage>
        <taxon>Bacteria</taxon>
        <taxon>Pseudomonadati</taxon>
        <taxon>Pseudomonadota</taxon>
        <taxon>Betaproteobacteria</taxon>
        <taxon>Neisseriales</taxon>
        <taxon>Neisseriaceae</taxon>
        <taxon>Crenobacter</taxon>
    </lineage>
</organism>
<feature type="transmembrane region" description="Helical" evidence="7">
    <location>
        <begin position="83"/>
        <end position="105"/>
    </location>
</feature>
<evidence type="ECO:0000313" key="8">
    <source>
        <dbReference type="EMBL" id="MDN0075918.1"/>
    </source>
</evidence>
<evidence type="ECO:0000256" key="3">
    <source>
        <dbReference type="ARBA" id="ARBA00022475"/>
    </source>
</evidence>
<evidence type="ECO:0000256" key="1">
    <source>
        <dbReference type="ARBA" id="ARBA00004651"/>
    </source>
</evidence>
<evidence type="ECO:0000256" key="4">
    <source>
        <dbReference type="ARBA" id="ARBA00022692"/>
    </source>
</evidence>
<keyword evidence="9" id="KW-1185">Reference proteome</keyword>
<proteinExistence type="inferred from homology"/>
<reference evidence="8" key="1">
    <citation type="submission" date="2023-06" db="EMBL/GenBank/DDBJ databases">
        <authorList>
            <person name="Zhang S."/>
        </authorList>
    </citation>
    <scope>NUCLEOTIDE SEQUENCE</scope>
    <source>
        <strain evidence="8">SG2303</strain>
    </source>
</reference>
<evidence type="ECO:0000256" key="2">
    <source>
        <dbReference type="ARBA" id="ARBA00007430"/>
    </source>
</evidence>
<dbReference type="RefSeq" id="WP_289830561.1">
    <property type="nucleotide sequence ID" value="NZ_JAUEDK010000023.1"/>
</dbReference>
<dbReference type="Pfam" id="PF13440">
    <property type="entry name" value="Polysacc_synt_3"/>
    <property type="match status" value="1"/>
</dbReference>
<gene>
    <name evidence="8" type="ORF">QU481_13585</name>
</gene>
<dbReference type="PANTHER" id="PTHR30250">
    <property type="entry name" value="PST FAMILY PREDICTED COLANIC ACID TRANSPORTER"/>
    <property type="match status" value="1"/>
</dbReference>
<dbReference type="InterPro" id="IPR050833">
    <property type="entry name" value="Poly_Biosynth_Transport"/>
</dbReference>
<comment type="similarity">
    <text evidence="2">Belongs to the polysaccharide synthase family.</text>
</comment>
<keyword evidence="6 7" id="KW-0472">Membrane</keyword>
<dbReference type="PANTHER" id="PTHR30250:SF10">
    <property type="entry name" value="LIPOPOLYSACCHARIDE BIOSYNTHESIS PROTEIN WZXC"/>
    <property type="match status" value="1"/>
</dbReference>
<feature type="transmembrane region" description="Helical" evidence="7">
    <location>
        <begin position="234"/>
        <end position="260"/>
    </location>
</feature>
<keyword evidence="4 7" id="KW-0812">Transmembrane</keyword>
<feature type="transmembrane region" description="Helical" evidence="7">
    <location>
        <begin position="120"/>
        <end position="140"/>
    </location>
</feature>
<sequence>MLLVRLKNLAGSGFARNVATLAGGAALAQFLPLLASPLLTRLYHPAEFGVLAVYVAWLSNLAVLATGRYELAIVLPDDDRRSANLMGLSLTIALGLSVLCALLFWPGHQWLAAKAGAPKLAPWLLLLPLSVLLAGLMQAWTNWNNRLQRYQANAGGRIAQAIGSTGVQLGLGFAGAGAGGLVFGQLAGQAASLAAQAWQDVRQRFGWRHQVSRDGMAAEARAYVEFPRVNAPNAFVAALLDTLTVTLLTMLSGSVTVGLYGLMMRVLKLPAALIGQAVGQVAFRDFAAAKNAGLSLLPLYRKTVAVLMALAVPPFVVILLWGEPLFGLVFGASWRPAGAMASMLAPYILCHFIASPLGMIPLVIQRQRTAFVFTLVGNALFLGSLWAGFALWGSVTAAFGLVSAVMVVYFLVYFYWLYRAVQQP</sequence>
<keyword evidence="5 7" id="KW-1133">Transmembrane helix</keyword>
<feature type="transmembrane region" description="Helical" evidence="7">
    <location>
        <begin position="161"/>
        <end position="183"/>
    </location>
</feature>
<evidence type="ECO:0000256" key="6">
    <source>
        <dbReference type="ARBA" id="ARBA00023136"/>
    </source>
</evidence>
<comment type="subcellular location">
    <subcellularLocation>
        <location evidence="1">Cell membrane</location>
        <topology evidence="1">Multi-pass membrane protein</topology>
    </subcellularLocation>
</comment>
<feature type="transmembrane region" description="Helical" evidence="7">
    <location>
        <begin position="342"/>
        <end position="364"/>
    </location>
</feature>